<name>A0A250VJ45_STROL</name>
<evidence type="ECO:0000313" key="2">
    <source>
        <dbReference type="Proteomes" id="UP000217446"/>
    </source>
</evidence>
<evidence type="ECO:0000313" key="1">
    <source>
        <dbReference type="EMBL" id="GAX54228.1"/>
    </source>
</evidence>
<dbReference type="AlphaFoldDB" id="A0A250VJ45"/>
<gene>
    <name evidence="1" type="ORF">SO3561_05767</name>
</gene>
<accession>A0A250VJ45</accession>
<dbReference type="EMBL" id="BDQI01000013">
    <property type="protein sequence ID" value="GAX54228.1"/>
    <property type="molecule type" value="Genomic_DNA"/>
</dbReference>
<dbReference type="Proteomes" id="UP000217446">
    <property type="component" value="Unassembled WGS sequence"/>
</dbReference>
<sequence length="104" mass="11130">MAGGGGDLVGGLDFDAEVIHAGFLAGFALDQDELERRFGDGEIRVAVAPFRRLTRALQDRFTNRARTLIEVVGLLARPTTSDRAQADAGRWITCSRGVCVGGPQ</sequence>
<protein>
    <submittedName>
        <fullName evidence="1">Uncharacterized protein</fullName>
    </submittedName>
</protein>
<proteinExistence type="predicted"/>
<comment type="caution">
    <text evidence="1">The sequence shown here is derived from an EMBL/GenBank/DDBJ whole genome shotgun (WGS) entry which is preliminary data.</text>
</comment>
<organism evidence="1 2">
    <name type="scientific">Streptomyces olivochromogenes</name>
    <dbReference type="NCBI Taxonomy" id="1963"/>
    <lineage>
        <taxon>Bacteria</taxon>
        <taxon>Bacillati</taxon>
        <taxon>Actinomycetota</taxon>
        <taxon>Actinomycetes</taxon>
        <taxon>Kitasatosporales</taxon>
        <taxon>Streptomycetaceae</taxon>
        <taxon>Streptomyces</taxon>
    </lineage>
</organism>
<reference evidence="2" key="1">
    <citation type="submission" date="2017-05" db="EMBL/GenBank/DDBJ databases">
        <title>Streptomyces olivochromogenes NBRC 3561 whole genome shotgun sequence.</title>
        <authorList>
            <person name="Dohra H."/>
            <person name="Kodani S."/>
        </authorList>
    </citation>
    <scope>NUCLEOTIDE SEQUENCE [LARGE SCALE GENOMIC DNA]</scope>
    <source>
        <strain evidence="2">NBRC 3561</strain>
    </source>
</reference>
<keyword evidence="2" id="KW-1185">Reference proteome</keyword>